<dbReference type="AlphaFoldDB" id="A0A5M9JUN3"/>
<protein>
    <submittedName>
        <fullName evidence="2">Uncharacterized protein</fullName>
    </submittedName>
</protein>
<comment type="caution">
    <text evidence="2">The sequence shown here is derived from an EMBL/GenBank/DDBJ whole genome shotgun (WGS) entry which is preliminary data.</text>
</comment>
<evidence type="ECO:0000256" key="1">
    <source>
        <dbReference type="SAM" id="MobiDB-lite"/>
    </source>
</evidence>
<accession>A0A5M9JUN3</accession>
<dbReference type="EMBL" id="VICG01000004">
    <property type="protein sequence ID" value="KAA8572387.1"/>
    <property type="molecule type" value="Genomic_DNA"/>
</dbReference>
<feature type="region of interest" description="Disordered" evidence="1">
    <location>
        <begin position="1"/>
        <end position="22"/>
    </location>
</feature>
<keyword evidence="3" id="KW-1185">Reference proteome</keyword>
<proteinExistence type="predicted"/>
<name>A0A5M9JUN3_MONFR</name>
<dbReference type="Proteomes" id="UP000322873">
    <property type="component" value="Unassembled WGS sequence"/>
</dbReference>
<evidence type="ECO:0000313" key="2">
    <source>
        <dbReference type="EMBL" id="KAA8572387.1"/>
    </source>
</evidence>
<evidence type="ECO:0000313" key="3">
    <source>
        <dbReference type="Proteomes" id="UP000322873"/>
    </source>
</evidence>
<sequence length="72" mass="8251">MGHHLWKAQGTGKRQISGARKTRVIFGRRSSTEMGASPANNMEWMMDLAMRIYKDKGKTKGEYQNTSRIHEP</sequence>
<organism evidence="2 3">
    <name type="scientific">Monilinia fructicola</name>
    <name type="common">Brown rot fungus</name>
    <name type="synonym">Ciboria fructicola</name>
    <dbReference type="NCBI Taxonomy" id="38448"/>
    <lineage>
        <taxon>Eukaryota</taxon>
        <taxon>Fungi</taxon>
        <taxon>Dikarya</taxon>
        <taxon>Ascomycota</taxon>
        <taxon>Pezizomycotina</taxon>
        <taxon>Leotiomycetes</taxon>
        <taxon>Helotiales</taxon>
        <taxon>Sclerotiniaceae</taxon>
        <taxon>Monilinia</taxon>
    </lineage>
</organism>
<gene>
    <name evidence="2" type="ORF">EYC84_003009</name>
</gene>
<reference evidence="2 3" key="1">
    <citation type="submission" date="2019-06" db="EMBL/GenBank/DDBJ databases">
        <title>Genome Sequence of the Brown Rot Fungal Pathogen Monilinia fructicola.</title>
        <authorList>
            <person name="De Miccolis Angelini R.M."/>
            <person name="Landi L."/>
            <person name="Abate D."/>
            <person name="Pollastro S."/>
            <person name="Romanazzi G."/>
            <person name="Faretra F."/>
        </authorList>
    </citation>
    <scope>NUCLEOTIDE SEQUENCE [LARGE SCALE GENOMIC DNA]</scope>
    <source>
        <strain evidence="2 3">Mfrc123</strain>
    </source>
</reference>